<evidence type="ECO:0000313" key="2">
    <source>
        <dbReference type="EMBL" id="PRQ25493.1"/>
    </source>
</evidence>
<dbReference type="Gramene" id="PRQ25493">
    <property type="protein sequence ID" value="PRQ25493"/>
    <property type="gene ID" value="RchiOBHm_Chr6g0284261"/>
</dbReference>
<dbReference type="PROSITE" id="PS50206">
    <property type="entry name" value="RHODANESE_3"/>
    <property type="match status" value="1"/>
</dbReference>
<dbReference type="Gene3D" id="3.40.250.10">
    <property type="entry name" value="Rhodanese-like domain"/>
    <property type="match status" value="1"/>
</dbReference>
<dbReference type="PANTHER" id="PTHR34209">
    <property type="entry name" value="RHODANESE/CELL CYCLE CONTROL PHOSPHATASE SUPERFAMILY PROTEIN"/>
    <property type="match status" value="1"/>
</dbReference>
<dbReference type="InterPro" id="IPR044690">
    <property type="entry name" value="CAS_plant"/>
</dbReference>
<keyword evidence="3" id="KW-1185">Reference proteome</keyword>
<reference evidence="2 3" key="1">
    <citation type="journal article" date="2018" name="Nat. Genet.">
        <title>The Rosa genome provides new insights in the design of modern roses.</title>
        <authorList>
            <person name="Bendahmane M."/>
        </authorList>
    </citation>
    <scope>NUCLEOTIDE SEQUENCE [LARGE SCALE GENOMIC DNA]</scope>
    <source>
        <strain evidence="3">cv. Old Blush</strain>
    </source>
</reference>
<accession>A0A2P6PU96</accession>
<dbReference type="InterPro" id="IPR036873">
    <property type="entry name" value="Rhodanese-like_dom_sf"/>
</dbReference>
<name>A0A2P6PU96_ROSCH</name>
<dbReference type="Proteomes" id="UP000238479">
    <property type="component" value="Chromosome 6"/>
</dbReference>
<gene>
    <name evidence="2" type="ORF">RchiOBHm_Chr6g0284261</name>
</gene>
<proteinExistence type="predicted"/>
<dbReference type="STRING" id="74649.A0A2P6PU96"/>
<feature type="domain" description="Rhodanese" evidence="1">
    <location>
        <begin position="2"/>
        <end position="42"/>
    </location>
</feature>
<sequence>MDADGTRSKAIARSLRKLGLKMPYLLQGGFRSWVKDGLRIKELKPETTLTILNEQSVEIEKDVVRERYIVLINWNHLN</sequence>
<evidence type="ECO:0000259" key="1">
    <source>
        <dbReference type="PROSITE" id="PS50206"/>
    </source>
</evidence>
<dbReference type="SUPFAM" id="SSF52821">
    <property type="entry name" value="Rhodanese/Cell cycle control phosphatase"/>
    <property type="match status" value="1"/>
</dbReference>
<organism evidence="2 3">
    <name type="scientific">Rosa chinensis</name>
    <name type="common">China rose</name>
    <dbReference type="NCBI Taxonomy" id="74649"/>
    <lineage>
        <taxon>Eukaryota</taxon>
        <taxon>Viridiplantae</taxon>
        <taxon>Streptophyta</taxon>
        <taxon>Embryophyta</taxon>
        <taxon>Tracheophyta</taxon>
        <taxon>Spermatophyta</taxon>
        <taxon>Magnoliopsida</taxon>
        <taxon>eudicotyledons</taxon>
        <taxon>Gunneridae</taxon>
        <taxon>Pentapetalae</taxon>
        <taxon>rosids</taxon>
        <taxon>fabids</taxon>
        <taxon>Rosales</taxon>
        <taxon>Rosaceae</taxon>
        <taxon>Rosoideae</taxon>
        <taxon>Rosoideae incertae sedis</taxon>
        <taxon>Rosa</taxon>
    </lineage>
</organism>
<comment type="caution">
    <text evidence="2">The sequence shown here is derived from an EMBL/GenBank/DDBJ whole genome shotgun (WGS) entry which is preliminary data.</text>
</comment>
<dbReference type="InterPro" id="IPR001763">
    <property type="entry name" value="Rhodanese-like_dom"/>
</dbReference>
<protein>
    <submittedName>
        <fullName evidence="2">Putative Rhodanese-like domain-containing protein</fullName>
    </submittedName>
</protein>
<dbReference type="EMBL" id="PDCK01000044">
    <property type="protein sequence ID" value="PRQ25493.1"/>
    <property type="molecule type" value="Genomic_DNA"/>
</dbReference>
<dbReference type="GO" id="GO:0071277">
    <property type="term" value="P:cellular response to calcium ion"/>
    <property type="evidence" value="ECO:0007669"/>
    <property type="project" value="InterPro"/>
</dbReference>
<dbReference type="PANTHER" id="PTHR34209:SF3">
    <property type="entry name" value="RHODANESE_CELL CYCLE CONTROL PHOSPHATASE SUPERFAMILY PROTEIN"/>
    <property type="match status" value="1"/>
</dbReference>
<evidence type="ECO:0000313" key="3">
    <source>
        <dbReference type="Proteomes" id="UP000238479"/>
    </source>
</evidence>
<dbReference type="GO" id="GO:0090333">
    <property type="term" value="P:regulation of stomatal closure"/>
    <property type="evidence" value="ECO:0007669"/>
    <property type="project" value="InterPro"/>
</dbReference>
<dbReference type="GO" id="GO:0009704">
    <property type="term" value="P:de-etiolation"/>
    <property type="evidence" value="ECO:0007669"/>
    <property type="project" value="InterPro"/>
</dbReference>
<dbReference type="AlphaFoldDB" id="A0A2P6PU96"/>